<dbReference type="AlphaFoldDB" id="A0A3P4B3Y1"/>
<dbReference type="SUPFAM" id="SSF90123">
    <property type="entry name" value="ABC transporter transmembrane region"/>
    <property type="match status" value="1"/>
</dbReference>
<dbReference type="InterPro" id="IPR039421">
    <property type="entry name" value="Type_1_exporter"/>
</dbReference>
<evidence type="ECO:0000256" key="7">
    <source>
        <dbReference type="ARBA" id="ARBA00023136"/>
    </source>
</evidence>
<keyword evidence="6 8" id="KW-1133">Transmembrane helix</keyword>
<keyword evidence="5 11" id="KW-0067">ATP-binding</keyword>
<dbReference type="PROSITE" id="PS50893">
    <property type="entry name" value="ABC_TRANSPORTER_2"/>
    <property type="match status" value="1"/>
</dbReference>
<dbReference type="GO" id="GO:0016887">
    <property type="term" value="F:ATP hydrolysis activity"/>
    <property type="evidence" value="ECO:0007669"/>
    <property type="project" value="InterPro"/>
</dbReference>
<dbReference type="GO" id="GO:0005524">
    <property type="term" value="F:ATP binding"/>
    <property type="evidence" value="ECO:0007669"/>
    <property type="project" value="UniProtKB-KW"/>
</dbReference>
<dbReference type="EMBL" id="UWPJ01000016">
    <property type="protein sequence ID" value="VCU69855.1"/>
    <property type="molecule type" value="Genomic_DNA"/>
</dbReference>
<evidence type="ECO:0000256" key="2">
    <source>
        <dbReference type="ARBA" id="ARBA00022475"/>
    </source>
</evidence>
<dbReference type="Proteomes" id="UP000277294">
    <property type="component" value="Unassembled WGS sequence"/>
</dbReference>
<dbReference type="Gene3D" id="1.20.1560.10">
    <property type="entry name" value="ABC transporter type 1, transmembrane domain"/>
    <property type="match status" value="1"/>
</dbReference>
<comment type="subcellular location">
    <subcellularLocation>
        <location evidence="1">Cell membrane</location>
        <topology evidence="1">Multi-pass membrane protein</topology>
    </subcellularLocation>
</comment>
<dbReference type="GO" id="GO:0140359">
    <property type="term" value="F:ABC-type transporter activity"/>
    <property type="evidence" value="ECO:0007669"/>
    <property type="project" value="InterPro"/>
</dbReference>
<reference evidence="11 12" key="1">
    <citation type="submission" date="2018-10" db="EMBL/GenBank/DDBJ databases">
        <authorList>
            <person name="Criscuolo A."/>
        </authorList>
    </citation>
    <scope>NUCLEOTIDE SEQUENCE [LARGE SCALE GENOMIC DNA]</scope>
    <source>
        <strain evidence="11">DnA1</strain>
    </source>
</reference>
<evidence type="ECO:0000256" key="6">
    <source>
        <dbReference type="ARBA" id="ARBA00022989"/>
    </source>
</evidence>
<dbReference type="Gene3D" id="3.40.50.300">
    <property type="entry name" value="P-loop containing nucleotide triphosphate hydrolases"/>
    <property type="match status" value="1"/>
</dbReference>
<feature type="domain" description="ABC transporter" evidence="9">
    <location>
        <begin position="304"/>
        <end position="518"/>
    </location>
</feature>
<evidence type="ECO:0000313" key="11">
    <source>
        <dbReference type="EMBL" id="VCU69855.1"/>
    </source>
</evidence>
<dbReference type="InterPro" id="IPR027417">
    <property type="entry name" value="P-loop_NTPase"/>
</dbReference>
<evidence type="ECO:0000259" key="9">
    <source>
        <dbReference type="PROSITE" id="PS50893"/>
    </source>
</evidence>
<evidence type="ECO:0000256" key="5">
    <source>
        <dbReference type="ARBA" id="ARBA00022840"/>
    </source>
</evidence>
<keyword evidence="2" id="KW-1003">Cell membrane</keyword>
<sequence>MADGASFARGAGCAAAVLALGLLRAALDAAGARSSFRRARRHLGELRAQALSALSGSSPLDPGRPAAGEAASVLAEQADAALPYLSRYPAVQLKVSIVPLAIVAAVLPLSWVAALVLLVAAPLIPVFMALVGWRAQRASQEHLAEMGGMNAFLLDRLRGLATLRALDAVQATARRIDDVAQNLRTRTMAVLRIAFLSSAVLELFSAIGVAMVAVYVGFHLLGQVPVGTWGTPLSLGQGLFILLLAPAFFEPLRELSAVWHDRASGQAALQALAALRAPALCLPGTHARPASGATVHAAAPAIAMHAVDFRYGPEHAEALRRFDLAVAPGEHVAIVGPSGAGKSTVLALIAGLAPAQGGRICIGGTELTDDTAATLRTRMAWIGQRAHVFAGTLRANVALGRGMSPAAIDAALRAATLDHLADDPAGRSLGESGTGLAGGEILRLALARAAASPDCDVWLADEPTAHLDAATARELTRRLLALAAGKTLVVATHDPELAACMDRVVPIGAGVEACAQERCV</sequence>
<keyword evidence="4" id="KW-0547">Nucleotide-binding</keyword>
<dbReference type="InterPro" id="IPR011527">
    <property type="entry name" value="ABC1_TM_dom"/>
</dbReference>
<feature type="transmembrane region" description="Helical" evidence="8">
    <location>
        <begin position="193"/>
        <end position="217"/>
    </location>
</feature>
<dbReference type="NCBIfam" id="TIGR02857">
    <property type="entry name" value="CydD"/>
    <property type="match status" value="1"/>
</dbReference>
<dbReference type="InterPro" id="IPR003439">
    <property type="entry name" value="ABC_transporter-like_ATP-bd"/>
</dbReference>
<feature type="transmembrane region" description="Helical" evidence="8">
    <location>
        <begin position="97"/>
        <end position="130"/>
    </location>
</feature>
<dbReference type="GO" id="GO:0005886">
    <property type="term" value="C:plasma membrane"/>
    <property type="evidence" value="ECO:0007669"/>
    <property type="project" value="UniProtKB-SubCell"/>
</dbReference>
<name>A0A3P4B3Y1_9BURK</name>
<dbReference type="InterPro" id="IPR003593">
    <property type="entry name" value="AAA+_ATPase"/>
</dbReference>
<accession>A0A3P4B3Y1</accession>
<evidence type="ECO:0000256" key="1">
    <source>
        <dbReference type="ARBA" id="ARBA00004651"/>
    </source>
</evidence>
<dbReference type="Pfam" id="PF00005">
    <property type="entry name" value="ABC_tran"/>
    <property type="match status" value="1"/>
</dbReference>
<dbReference type="InterPro" id="IPR014216">
    <property type="entry name" value="ABC_transptr_CydD"/>
</dbReference>
<dbReference type="PANTHER" id="PTHR24221">
    <property type="entry name" value="ATP-BINDING CASSETTE SUB-FAMILY B"/>
    <property type="match status" value="1"/>
</dbReference>
<evidence type="ECO:0000256" key="4">
    <source>
        <dbReference type="ARBA" id="ARBA00022741"/>
    </source>
</evidence>
<organism evidence="11 12">
    <name type="scientific">Pigmentiphaga humi</name>
    <dbReference type="NCBI Taxonomy" id="2478468"/>
    <lineage>
        <taxon>Bacteria</taxon>
        <taxon>Pseudomonadati</taxon>
        <taxon>Pseudomonadota</taxon>
        <taxon>Betaproteobacteria</taxon>
        <taxon>Burkholderiales</taxon>
        <taxon>Alcaligenaceae</taxon>
        <taxon>Pigmentiphaga</taxon>
    </lineage>
</organism>
<evidence type="ECO:0000256" key="8">
    <source>
        <dbReference type="SAM" id="Phobius"/>
    </source>
</evidence>
<feature type="domain" description="ABC transmembrane type-1" evidence="10">
    <location>
        <begin position="1"/>
        <end position="264"/>
    </location>
</feature>
<dbReference type="InterPro" id="IPR036640">
    <property type="entry name" value="ABC1_TM_sf"/>
</dbReference>
<dbReference type="PANTHER" id="PTHR24221:SF654">
    <property type="entry name" value="ATP-BINDING CASSETTE SUB-FAMILY B MEMBER 6"/>
    <property type="match status" value="1"/>
</dbReference>
<dbReference type="PROSITE" id="PS50929">
    <property type="entry name" value="ABC_TM1F"/>
    <property type="match status" value="1"/>
</dbReference>
<gene>
    <name evidence="11" type="primary">cydD</name>
    <name evidence="11" type="ORF">PIGHUM_01920</name>
</gene>
<keyword evidence="7 8" id="KW-0472">Membrane</keyword>
<protein>
    <submittedName>
        <fullName evidence="11">ATP-binding/permease protein CydD</fullName>
    </submittedName>
</protein>
<dbReference type="Pfam" id="PF00664">
    <property type="entry name" value="ABC_membrane"/>
    <property type="match status" value="1"/>
</dbReference>
<evidence type="ECO:0000256" key="3">
    <source>
        <dbReference type="ARBA" id="ARBA00022692"/>
    </source>
</evidence>
<dbReference type="CDD" id="cd03228">
    <property type="entry name" value="ABCC_MRP_Like"/>
    <property type="match status" value="1"/>
</dbReference>
<keyword evidence="3 8" id="KW-0812">Transmembrane</keyword>
<dbReference type="SUPFAM" id="SSF52540">
    <property type="entry name" value="P-loop containing nucleoside triphosphate hydrolases"/>
    <property type="match status" value="1"/>
</dbReference>
<proteinExistence type="predicted"/>
<evidence type="ECO:0000313" key="12">
    <source>
        <dbReference type="Proteomes" id="UP000277294"/>
    </source>
</evidence>
<keyword evidence="12" id="KW-1185">Reference proteome</keyword>
<evidence type="ECO:0000259" key="10">
    <source>
        <dbReference type="PROSITE" id="PS50929"/>
    </source>
</evidence>
<dbReference type="SMART" id="SM00382">
    <property type="entry name" value="AAA"/>
    <property type="match status" value="1"/>
</dbReference>
<dbReference type="GO" id="GO:0042883">
    <property type="term" value="P:cysteine transport"/>
    <property type="evidence" value="ECO:0007669"/>
    <property type="project" value="InterPro"/>
</dbReference>
<dbReference type="CDD" id="cd18584">
    <property type="entry name" value="ABC_6TM_AarD_CydD"/>
    <property type="match status" value="1"/>
</dbReference>